<comment type="caution">
    <text evidence="1">The sequence shown here is derived from an EMBL/GenBank/DDBJ whole genome shotgun (WGS) entry which is preliminary data.</text>
</comment>
<accession>A0A5D0NIY2</accession>
<evidence type="ECO:0000313" key="1">
    <source>
        <dbReference type="EMBL" id="TYB44328.1"/>
    </source>
</evidence>
<dbReference type="EMBL" id="VSFG01000005">
    <property type="protein sequence ID" value="TYB44328.1"/>
    <property type="molecule type" value="Genomic_DNA"/>
</dbReference>
<keyword evidence="2" id="KW-1185">Reference proteome</keyword>
<protein>
    <submittedName>
        <fullName evidence="1">ADP-ribose pyrophosphatase</fullName>
    </submittedName>
</protein>
<reference evidence="1 2" key="1">
    <citation type="submission" date="2019-08" db="EMBL/GenBank/DDBJ databases">
        <title>Actinomadura sp. nov. CYP1-5 isolated from mountain soil.</title>
        <authorList>
            <person name="Songsumanus A."/>
            <person name="Kuncharoen N."/>
            <person name="Kudo T."/>
            <person name="Yuki M."/>
            <person name="Igarashi Y."/>
            <person name="Tanasupawat S."/>
        </authorList>
    </citation>
    <scope>NUCLEOTIDE SEQUENCE [LARGE SCALE GENOMIC DNA]</scope>
    <source>
        <strain evidence="1 2">JCM 14158</strain>
    </source>
</reference>
<organism evidence="1 2">
    <name type="scientific">Actinomadura chibensis</name>
    <dbReference type="NCBI Taxonomy" id="392828"/>
    <lineage>
        <taxon>Bacteria</taxon>
        <taxon>Bacillati</taxon>
        <taxon>Actinomycetota</taxon>
        <taxon>Actinomycetes</taxon>
        <taxon>Streptosporangiales</taxon>
        <taxon>Thermomonosporaceae</taxon>
        <taxon>Actinomadura</taxon>
    </lineage>
</organism>
<evidence type="ECO:0000313" key="2">
    <source>
        <dbReference type="Proteomes" id="UP000323380"/>
    </source>
</evidence>
<sequence>MVVPVSALTTLVARLHVDLRLQASALCPR</sequence>
<gene>
    <name evidence="1" type="ORF">FXF69_24535</name>
</gene>
<dbReference type="AlphaFoldDB" id="A0A5D0NIY2"/>
<proteinExistence type="predicted"/>
<dbReference type="Proteomes" id="UP000323380">
    <property type="component" value="Unassembled WGS sequence"/>
</dbReference>
<name>A0A5D0NIY2_9ACTN</name>